<dbReference type="InterPro" id="IPR040495">
    <property type="entry name" value="HU-CCDC81_bac_1"/>
</dbReference>
<evidence type="ECO:0000313" key="3">
    <source>
        <dbReference type="Proteomes" id="UP000199354"/>
    </source>
</evidence>
<dbReference type="Gene3D" id="3.30.70.1070">
    <property type="entry name" value="Sporulation related repeat"/>
    <property type="match status" value="1"/>
</dbReference>
<name>A0A1G5DTF1_9FLAO</name>
<evidence type="ECO:0000259" key="1">
    <source>
        <dbReference type="PROSITE" id="PS51724"/>
    </source>
</evidence>
<dbReference type="STRING" id="490189.SAMN02927903_00830"/>
<dbReference type="InterPro" id="IPR007730">
    <property type="entry name" value="SPOR-like_dom"/>
</dbReference>
<proteinExistence type="predicted"/>
<dbReference type="InterPro" id="IPR041268">
    <property type="entry name" value="HU-CCDC81_bac_2"/>
</dbReference>
<dbReference type="EMBL" id="FMVF01000004">
    <property type="protein sequence ID" value="SCY18002.1"/>
    <property type="molecule type" value="Genomic_DNA"/>
</dbReference>
<dbReference type="Pfam" id="PF18174">
    <property type="entry name" value="HU-CCDC81_bac_1"/>
    <property type="match status" value="1"/>
</dbReference>
<protein>
    <submittedName>
        <fullName evidence="2">Sporulation related domain-containing protein</fullName>
    </submittedName>
</protein>
<reference evidence="2 3" key="1">
    <citation type="submission" date="2016-10" db="EMBL/GenBank/DDBJ databases">
        <authorList>
            <person name="de Groot N.N."/>
        </authorList>
    </citation>
    <scope>NUCLEOTIDE SEQUENCE [LARGE SCALE GENOMIC DNA]</scope>
    <source>
        <strain evidence="2 3">CGMCC 1.7031</strain>
    </source>
</reference>
<accession>A0A1G5DTF1</accession>
<evidence type="ECO:0000313" key="2">
    <source>
        <dbReference type="EMBL" id="SCY18002.1"/>
    </source>
</evidence>
<dbReference type="Proteomes" id="UP000199354">
    <property type="component" value="Unassembled WGS sequence"/>
</dbReference>
<gene>
    <name evidence="2" type="ORF">SAMN02927903_00830</name>
</gene>
<dbReference type="InterPro" id="IPR036680">
    <property type="entry name" value="SPOR-like_sf"/>
</dbReference>
<dbReference type="Pfam" id="PF18175">
    <property type="entry name" value="HU-CCDC81_bac_2"/>
    <property type="match status" value="1"/>
</dbReference>
<dbReference type="Pfam" id="PF05036">
    <property type="entry name" value="SPOR"/>
    <property type="match status" value="1"/>
</dbReference>
<dbReference type="GO" id="GO:0042834">
    <property type="term" value="F:peptidoglycan binding"/>
    <property type="evidence" value="ECO:0007669"/>
    <property type="project" value="InterPro"/>
</dbReference>
<dbReference type="RefSeq" id="WP_091141063.1">
    <property type="nucleotide sequence ID" value="NZ_FMVF01000004.1"/>
</dbReference>
<sequence>MKIEQYISQLLYRHQCVTVPGFGAFLTEIQSAHIHENTHSFYPPKKLVSFNSHLKNNDGLLANHIAQAEKTTYESAVASIESEVLIWNSILQVNQRFTLKNVGELSLNTEKNVVFSPSENINYLKESFGLNSFVSPAVKREEYKKEVEILEEEVPTIAITPEKRESRSYLKYAAVLVMALGVAGTVGYKLFQNHVAEQTLIVETNVQKKVQDRIQQATFMIENPIPAVTLTVKEEKLSYHIVAGVFRSEANAQKAYEELVAAGFKARRVKPNRHGNFPVVYGSYATNAEAQQALKQIHQTTNKDAWLMIKTL</sequence>
<organism evidence="2 3">
    <name type="scientific">Flavobacterium caeni</name>
    <dbReference type="NCBI Taxonomy" id="490189"/>
    <lineage>
        <taxon>Bacteria</taxon>
        <taxon>Pseudomonadati</taxon>
        <taxon>Bacteroidota</taxon>
        <taxon>Flavobacteriia</taxon>
        <taxon>Flavobacteriales</taxon>
        <taxon>Flavobacteriaceae</taxon>
        <taxon>Flavobacterium</taxon>
    </lineage>
</organism>
<dbReference type="OrthoDB" id="653949at2"/>
<dbReference type="SUPFAM" id="SSF110997">
    <property type="entry name" value="Sporulation related repeat"/>
    <property type="match status" value="1"/>
</dbReference>
<dbReference type="AlphaFoldDB" id="A0A1G5DTF1"/>
<feature type="domain" description="SPOR" evidence="1">
    <location>
        <begin position="233"/>
        <end position="310"/>
    </location>
</feature>
<keyword evidence="3" id="KW-1185">Reference proteome</keyword>
<dbReference type="PROSITE" id="PS51724">
    <property type="entry name" value="SPOR"/>
    <property type="match status" value="1"/>
</dbReference>